<feature type="compositionally biased region" description="Basic and acidic residues" evidence="1">
    <location>
        <begin position="174"/>
        <end position="183"/>
    </location>
</feature>
<sequence length="273" mass="32333">MWQSQCTHGIARQQHAKQQHRIGRQRTPAKRSQCRIGMICSLRSPAPAARRQEQHDHHQCTQRACGRRAKRKIGRRHRYREQQPRQCTLKHSTHPPTRIACQPRRGHTGDHEGNHAHACRCHAQRVERQPRHGGGDQRSRPHRPPGHGAQAQQPDQRHLARRKPTVQQQRNTHRKADAEARERFGKRRRAMHDQQHRANAAARVAQHPLRQRLLRPGHAQHFGKQQAAAHDQQYLDQHRQPQHQRLHRSVRRHRKRQSHTRRRQHHADPCRMQ</sequence>
<comment type="caution">
    <text evidence="2">The sequence shown here is derived from an EMBL/GenBank/DDBJ whole genome shotgun (WGS) entry which is preliminary data.</text>
</comment>
<feature type="region of interest" description="Disordered" evidence="1">
    <location>
        <begin position="219"/>
        <end position="273"/>
    </location>
</feature>
<feature type="compositionally biased region" description="Basic residues" evidence="1">
    <location>
        <begin position="14"/>
        <end position="30"/>
    </location>
</feature>
<feature type="compositionally biased region" description="Basic residues" evidence="1">
    <location>
        <begin position="240"/>
        <end position="265"/>
    </location>
</feature>
<feature type="region of interest" description="Disordered" evidence="1">
    <location>
        <begin position="1"/>
        <end position="30"/>
    </location>
</feature>
<feature type="compositionally biased region" description="Basic residues" evidence="1">
    <location>
        <begin position="65"/>
        <end position="79"/>
    </location>
</feature>
<feature type="region of interest" description="Disordered" evidence="1">
    <location>
        <begin position="51"/>
        <end position="206"/>
    </location>
</feature>
<feature type="compositionally biased region" description="Basic and acidic residues" evidence="1">
    <location>
        <begin position="124"/>
        <end position="139"/>
    </location>
</feature>
<protein>
    <submittedName>
        <fullName evidence="2">Uncharacterized protein</fullName>
    </submittedName>
</protein>
<organism evidence="2">
    <name type="scientific">bioreactor metagenome</name>
    <dbReference type="NCBI Taxonomy" id="1076179"/>
    <lineage>
        <taxon>unclassified sequences</taxon>
        <taxon>metagenomes</taxon>
        <taxon>ecological metagenomes</taxon>
    </lineage>
</organism>
<reference evidence="2" key="1">
    <citation type="submission" date="2019-08" db="EMBL/GenBank/DDBJ databases">
        <authorList>
            <person name="Kucharzyk K."/>
            <person name="Murdoch R.W."/>
            <person name="Higgins S."/>
            <person name="Loffler F."/>
        </authorList>
    </citation>
    <scope>NUCLEOTIDE SEQUENCE</scope>
</reference>
<proteinExistence type="predicted"/>
<gene>
    <name evidence="2" type="ORF">SDC9_120137</name>
</gene>
<dbReference type="AlphaFoldDB" id="A0A645C7U4"/>
<evidence type="ECO:0000313" key="2">
    <source>
        <dbReference type="EMBL" id="MPM73161.1"/>
    </source>
</evidence>
<accession>A0A645C7U4</accession>
<evidence type="ECO:0000256" key="1">
    <source>
        <dbReference type="SAM" id="MobiDB-lite"/>
    </source>
</evidence>
<dbReference type="EMBL" id="VSSQ01025188">
    <property type="protein sequence ID" value="MPM73161.1"/>
    <property type="molecule type" value="Genomic_DNA"/>
</dbReference>
<name>A0A645C7U4_9ZZZZ</name>